<keyword evidence="3" id="KW-1185">Reference proteome</keyword>
<evidence type="ECO:0000313" key="2">
    <source>
        <dbReference type="EMBL" id="GBH33793.1"/>
    </source>
</evidence>
<evidence type="ECO:0000256" key="1">
    <source>
        <dbReference type="SAM" id="Phobius"/>
    </source>
</evidence>
<comment type="caution">
    <text evidence="2">The sequence shown here is derived from an EMBL/GenBank/DDBJ whole genome shotgun (WGS) entry which is preliminary data.</text>
</comment>
<gene>
    <name evidence="2" type="ORF">NZNM25_05840</name>
</gene>
<dbReference type="GeneID" id="76209936"/>
<reference evidence="2 3" key="1">
    <citation type="submission" date="2018-05" db="EMBL/GenBank/DDBJ databases">
        <title>genome sequencing of Nitrosopumilus sp. NM25.</title>
        <authorList>
            <person name="Mori K."/>
            <person name="Nakagawa T."/>
        </authorList>
    </citation>
    <scope>NUCLEOTIDE SEQUENCE [LARGE SCALE GENOMIC DNA]</scope>
    <source>
        <strain evidence="2 3">NM25</strain>
    </source>
</reference>
<keyword evidence="1" id="KW-1133">Transmembrane helix</keyword>
<protein>
    <recommendedName>
        <fullName evidence="4">Copper-binding protein</fullName>
    </recommendedName>
</protein>
<evidence type="ECO:0000313" key="3">
    <source>
        <dbReference type="Proteomes" id="UP000245829"/>
    </source>
</evidence>
<dbReference type="Proteomes" id="UP000245829">
    <property type="component" value="Unassembled WGS sequence"/>
</dbReference>
<keyword evidence="1" id="KW-0812">Transmembrane</keyword>
<dbReference type="RefSeq" id="WP_109876437.1">
    <property type="nucleotide sequence ID" value="NZ_AP026695.1"/>
</dbReference>
<proteinExistence type="predicted"/>
<dbReference type="NCBIfam" id="NF041770">
    <property type="entry name" value="CFI_box_CTERM"/>
    <property type="match status" value="1"/>
</dbReference>
<dbReference type="EMBL" id="BGKI01000002">
    <property type="protein sequence ID" value="GBH33793.1"/>
    <property type="molecule type" value="Genomic_DNA"/>
</dbReference>
<name>A0A2S2KQ49_9ARCH</name>
<dbReference type="AlphaFoldDB" id="A0A2S2KQ49"/>
<dbReference type="OrthoDB" id="12184at2157"/>
<organism evidence="2 3">
    <name type="scientific">Nitrosopumilus zosterae</name>
    <dbReference type="NCBI Taxonomy" id="718286"/>
    <lineage>
        <taxon>Archaea</taxon>
        <taxon>Nitrososphaerota</taxon>
        <taxon>Nitrososphaeria</taxon>
        <taxon>Nitrosopumilales</taxon>
        <taxon>Nitrosopumilaceae</taxon>
        <taxon>Nitrosopumilus</taxon>
    </lineage>
</organism>
<dbReference type="InterPro" id="IPR049886">
    <property type="entry name" value="CFI_box_CTERM_dom"/>
</dbReference>
<keyword evidence="1" id="KW-0472">Membrane</keyword>
<sequence length="360" mass="38290">MKMRLTAFLAFALLSVSVLSYGVNGSVFADNHNLLPVNISSNVSIIANGANVIISGTLKDYDPSALNAGAVTYVVKSPENNLVSIGQLIPNSNGSFEFSFIAGGQLWKLSGDYIVEVKYGGNTSELVLDYVGGELVVNTPPPPPPPPSTPTCTSNQQLVDGKCVDNIPPPPPPPPTCTSNQQLIDGECVDNEPPPPTCGPGTELVDGFCKVKQEPQCPTGYSMKDGLCVEEKGGCLIATAAYGTELAPQVQFLREVRDNTVLSTASGTAFMSGFNTIYYSFAPTVADWERENPMFQEAVRAFITPMLSTLSIMSLADNGSEVEVLGLGISVIALNLGMYIAAPALIGFKVHKHFKSRKEF</sequence>
<accession>A0A2S2KQ49</accession>
<evidence type="ECO:0008006" key="4">
    <source>
        <dbReference type="Google" id="ProtNLM"/>
    </source>
</evidence>
<feature type="transmembrane region" description="Helical" evidence="1">
    <location>
        <begin position="324"/>
        <end position="348"/>
    </location>
</feature>